<dbReference type="PROSITE" id="PS51257">
    <property type="entry name" value="PROKAR_LIPOPROTEIN"/>
    <property type="match status" value="1"/>
</dbReference>
<dbReference type="RefSeq" id="WP_092539916.1">
    <property type="nucleotide sequence ID" value="NZ_FOKV01000001.1"/>
</dbReference>
<gene>
    <name evidence="1" type="ORF">SAMN04487907_101632</name>
</gene>
<dbReference type="Proteomes" id="UP000199438">
    <property type="component" value="Unassembled WGS sequence"/>
</dbReference>
<proteinExistence type="predicted"/>
<reference evidence="2" key="1">
    <citation type="submission" date="2016-10" db="EMBL/GenBank/DDBJ databases">
        <authorList>
            <person name="Varghese N."/>
            <person name="Submissions S."/>
        </authorList>
    </citation>
    <scope>NUCLEOTIDE SEQUENCE [LARGE SCALE GENOMIC DNA]</scope>
    <source>
        <strain evidence="2">DSM 24499</strain>
    </source>
</reference>
<dbReference type="STRING" id="1334022.SAMN04487907_101632"/>
<accession>A0A1I1DU53</accession>
<evidence type="ECO:0000313" key="2">
    <source>
        <dbReference type="Proteomes" id="UP000199438"/>
    </source>
</evidence>
<name>A0A1I1DU53_9FLAO</name>
<keyword evidence="2" id="KW-1185">Reference proteome</keyword>
<dbReference type="AlphaFoldDB" id="A0A1I1DU53"/>
<dbReference type="OrthoDB" id="1431309at2"/>
<dbReference type="EMBL" id="FOKV01000001">
    <property type="protein sequence ID" value="SFB78569.1"/>
    <property type="molecule type" value="Genomic_DNA"/>
</dbReference>
<sequence length="207" mass="24296">MRFRILFIFIICLGFFSCKKDASEEANTEIIPEDPYVVPSDSIPERTSASALNLDEYQLFIDTTKTSVFYRNLDSVIISEEKKHQNAIFKLVELKKYKDQFLFYEPCDGTINRYYISNEAIDIYGKHENVSFELKDFMIKAGNQVLFRDKRDRSLKLKEVNEVVLQLKYGEDLAPVYVTSVKNIAQFEMLVNNCLDKKVREFDEFQE</sequence>
<evidence type="ECO:0000313" key="1">
    <source>
        <dbReference type="EMBL" id="SFB78569.1"/>
    </source>
</evidence>
<protein>
    <submittedName>
        <fullName evidence="1">Uncharacterized protein</fullName>
    </submittedName>
</protein>
<organism evidence="1 2">
    <name type="scientific">Zunongwangia mangrovi</name>
    <dbReference type="NCBI Taxonomy" id="1334022"/>
    <lineage>
        <taxon>Bacteria</taxon>
        <taxon>Pseudomonadati</taxon>
        <taxon>Bacteroidota</taxon>
        <taxon>Flavobacteriia</taxon>
        <taxon>Flavobacteriales</taxon>
        <taxon>Flavobacteriaceae</taxon>
        <taxon>Zunongwangia</taxon>
    </lineage>
</organism>